<dbReference type="InterPro" id="IPR011051">
    <property type="entry name" value="RmlC_Cupin_sf"/>
</dbReference>
<feature type="binding site" evidence="7">
    <location>
        <position position="54"/>
    </location>
    <ligand>
        <name>Fe cation</name>
        <dbReference type="ChEBI" id="CHEBI:24875"/>
        <label>1</label>
        <note>catalytic</note>
    </ligand>
</feature>
<dbReference type="RefSeq" id="WP_052633493.1">
    <property type="nucleotide sequence ID" value="NZ_CP011144.1"/>
</dbReference>
<evidence type="ECO:0000256" key="2">
    <source>
        <dbReference type="ARBA" id="ARBA00022642"/>
    </source>
</evidence>
<dbReference type="Proteomes" id="UP000033067">
    <property type="component" value="Chromosome"/>
</dbReference>
<comment type="cofactor">
    <cofactor evidence="7">
        <name>Fe(2+)</name>
        <dbReference type="ChEBI" id="CHEBI:29033"/>
    </cofactor>
    <text evidence="7">Binds 2 Fe(2+) ions per subunit.</text>
</comment>
<dbReference type="GO" id="GO:0043420">
    <property type="term" value="P:anthranilate metabolic process"/>
    <property type="evidence" value="ECO:0007669"/>
    <property type="project" value="UniProtKB-UniRule"/>
</dbReference>
<evidence type="ECO:0000256" key="5">
    <source>
        <dbReference type="ARBA" id="ARBA00023002"/>
    </source>
</evidence>
<keyword evidence="6 7" id="KW-0408">Iron</keyword>
<dbReference type="CDD" id="cd06123">
    <property type="entry name" value="cupin_HAO"/>
    <property type="match status" value="1"/>
</dbReference>
<dbReference type="GO" id="GO:0000334">
    <property type="term" value="F:3-hydroxyanthranilate 3,4-dioxygenase activity"/>
    <property type="evidence" value="ECO:0007669"/>
    <property type="project" value="UniProtKB-UniRule"/>
</dbReference>
<feature type="binding site" evidence="7">
    <location>
        <position position="101"/>
    </location>
    <ligand>
        <name>substrate</name>
    </ligand>
</feature>
<comment type="function">
    <text evidence="1 7">Catalyzes the oxidative ring opening of 3-hydroxyanthranilate to 2-amino-3-carboxymuconate semialdehyde, which spontaneously cyclizes to quinolinate.</text>
</comment>
<feature type="binding site" evidence="7">
    <location>
        <position position="111"/>
    </location>
    <ligand>
        <name>substrate</name>
    </ligand>
</feature>
<comment type="catalytic activity">
    <reaction evidence="7">
        <text>3-hydroxyanthranilate + O2 = (2Z,4Z)-2-amino-3-carboxymuconate 6-semialdehyde</text>
        <dbReference type="Rhea" id="RHEA:17953"/>
        <dbReference type="ChEBI" id="CHEBI:15379"/>
        <dbReference type="ChEBI" id="CHEBI:36559"/>
        <dbReference type="ChEBI" id="CHEBI:77612"/>
        <dbReference type="EC" id="1.13.11.6"/>
    </reaction>
</comment>
<name>A0A0E3Z372_9GAMM</name>
<dbReference type="GO" id="GO:0008198">
    <property type="term" value="F:ferrous iron binding"/>
    <property type="evidence" value="ECO:0007669"/>
    <property type="project" value="UniProtKB-UniRule"/>
</dbReference>
<dbReference type="OrthoDB" id="5002379at2"/>
<dbReference type="PANTHER" id="PTHR15497">
    <property type="entry name" value="3-HYDROXYANTHRANILATE 3,4-DIOXYGENASE"/>
    <property type="match status" value="1"/>
</dbReference>
<dbReference type="HAMAP" id="MF_00825">
    <property type="entry name" value="3_HAO"/>
    <property type="match status" value="1"/>
</dbReference>
<comment type="similarity">
    <text evidence="7">Belongs to the 3-HAO family.</text>
</comment>
<protein>
    <recommendedName>
        <fullName evidence="7">3-hydroxyanthranilate 3,4-dioxygenase</fullName>
        <ecNumber evidence="7">1.13.11.6</ecNumber>
    </recommendedName>
    <alternativeName>
        <fullName evidence="7">3-hydroxyanthranilate oxygenase</fullName>
        <shortName evidence="7">3-HAO</shortName>
    </alternativeName>
    <alternativeName>
        <fullName evidence="7">3-hydroxyanthranilic acid dioxygenase</fullName>
        <shortName evidence="7">HAD</shortName>
    </alternativeName>
</protein>
<dbReference type="AlphaFoldDB" id="A0A0E3Z372"/>
<keyword evidence="10" id="KW-1185">Reference proteome</keyword>
<feature type="binding site" evidence="7">
    <location>
        <position position="97"/>
    </location>
    <ligand>
        <name>Fe cation</name>
        <dbReference type="ChEBI" id="CHEBI:24875"/>
        <label>1</label>
        <note>catalytic</note>
    </ligand>
</feature>
<gene>
    <name evidence="7" type="primary">nbaC</name>
    <name evidence="9" type="ORF">WQ53_15020</name>
</gene>
<reference evidence="9 10" key="1">
    <citation type="journal article" date="2015" name="Genome Announc.">
        <title>Complete Genome Sequence of Pseudoxanthomonas suwonensis Strain J1, a Cellulose-Degrading Bacterium Isolated from Leaf- and Wood-Enriched Soil.</title>
        <authorList>
            <person name="Hou L."/>
            <person name="Jiang J."/>
            <person name="Xu Z."/>
            <person name="Zhou Y."/>
            <person name="Leung F.C."/>
        </authorList>
    </citation>
    <scope>NUCLEOTIDE SEQUENCE [LARGE SCALE GENOMIC DNA]</scope>
    <source>
        <strain evidence="9 10">J1</strain>
    </source>
</reference>
<proteinExistence type="inferred from homology"/>
<comment type="subunit">
    <text evidence="7">Homodimer.</text>
</comment>
<evidence type="ECO:0000256" key="7">
    <source>
        <dbReference type="HAMAP-Rule" id="MF_00825"/>
    </source>
</evidence>
<dbReference type="NCBIfam" id="TIGR03037">
    <property type="entry name" value="anthran_nbaC"/>
    <property type="match status" value="1"/>
</dbReference>
<dbReference type="PATRIC" id="fig|314722.6.peg.3252"/>
<evidence type="ECO:0000256" key="8">
    <source>
        <dbReference type="SAM" id="MobiDB-lite"/>
    </source>
</evidence>
<feature type="binding site" evidence="7">
    <location>
        <position position="126"/>
    </location>
    <ligand>
        <name>Fe cation</name>
        <dbReference type="ChEBI" id="CHEBI:24875"/>
        <label>2</label>
    </ligand>
</feature>
<dbReference type="KEGG" id="psuw:WQ53_15020"/>
<dbReference type="PANTHER" id="PTHR15497:SF1">
    <property type="entry name" value="3-HYDROXYANTHRANILATE 3,4-DIOXYGENASE"/>
    <property type="match status" value="1"/>
</dbReference>
<feature type="binding site" evidence="7">
    <location>
        <position position="163"/>
    </location>
    <ligand>
        <name>Fe cation</name>
        <dbReference type="ChEBI" id="CHEBI:24875"/>
        <label>2</label>
    </ligand>
</feature>
<dbReference type="Gene3D" id="2.60.120.10">
    <property type="entry name" value="Jelly Rolls"/>
    <property type="match status" value="1"/>
</dbReference>
<dbReference type="GO" id="GO:0006569">
    <property type="term" value="P:L-tryptophan catabolic process"/>
    <property type="evidence" value="ECO:0007669"/>
    <property type="project" value="UniProtKB-UniRule"/>
</dbReference>
<dbReference type="EMBL" id="CP011144">
    <property type="protein sequence ID" value="AKC87878.1"/>
    <property type="molecule type" value="Genomic_DNA"/>
</dbReference>
<feature type="binding site" evidence="7">
    <location>
        <position position="166"/>
    </location>
    <ligand>
        <name>Fe cation</name>
        <dbReference type="ChEBI" id="CHEBI:24875"/>
        <label>2</label>
    </ligand>
</feature>
<keyword evidence="3 7" id="KW-0479">Metal-binding</keyword>
<accession>A0A0E3Z372</accession>
<keyword evidence="4 7" id="KW-0223">Dioxygenase</keyword>
<feature type="binding site" evidence="7">
    <location>
        <position position="48"/>
    </location>
    <ligand>
        <name>Fe cation</name>
        <dbReference type="ChEBI" id="CHEBI:24875"/>
        <label>1</label>
        <note>catalytic</note>
    </ligand>
</feature>
<evidence type="ECO:0000256" key="1">
    <source>
        <dbReference type="ARBA" id="ARBA00002752"/>
    </source>
</evidence>
<dbReference type="SUPFAM" id="SSF51182">
    <property type="entry name" value="RmlC-like cupins"/>
    <property type="match status" value="1"/>
</dbReference>
<keyword evidence="2 7" id="KW-0662">Pyridine nucleotide biosynthesis</keyword>
<feature type="region of interest" description="Disordered" evidence="8">
    <location>
        <begin position="168"/>
        <end position="187"/>
    </location>
</feature>
<dbReference type="InterPro" id="IPR010329">
    <property type="entry name" value="3hydroanth_dOase"/>
</dbReference>
<evidence type="ECO:0000256" key="6">
    <source>
        <dbReference type="ARBA" id="ARBA00023004"/>
    </source>
</evidence>
<evidence type="ECO:0000313" key="10">
    <source>
        <dbReference type="Proteomes" id="UP000033067"/>
    </source>
</evidence>
<evidence type="ECO:0000313" key="9">
    <source>
        <dbReference type="EMBL" id="AKC87878.1"/>
    </source>
</evidence>
<organism evidence="9 10">
    <name type="scientific">Pseudoxanthomonas suwonensis</name>
    <dbReference type="NCBI Taxonomy" id="314722"/>
    <lineage>
        <taxon>Bacteria</taxon>
        <taxon>Pseudomonadati</taxon>
        <taxon>Pseudomonadota</taxon>
        <taxon>Gammaproteobacteria</taxon>
        <taxon>Lysobacterales</taxon>
        <taxon>Lysobacteraceae</taxon>
        <taxon>Pseudoxanthomonas</taxon>
    </lineage>
</organism>
<feature type="binding site" evidence="7">
    <location>
        <position position="129"/>
    </location>
    <ligand>
        <name>Fe cation</name>
        <dbReference type="ChEBI" id="CHEBI:24875"/>
        <label>2</label>
    </ligand>
</feature>
<dbReference type="Pfam" id="PF06052">
    <property type="entry name" value="3-HAO"/>
    <property type="match status" value="1"/>
</dbReference>
<dbReference type="UniPathway" id="UPA00253">
    <property type="reaction ID" value="UER00330"/>
</dbReference>
<sequence length="187" mass="21719">MLPAPLNLQAWIEEHRHLLKPPVGNKCIYDGDFIVMVVGGPNARTDFHWDEGPEWFYQLEGEMVLRVQEHPHGGPGAVRDIPIRAGEIFLLPPRVPHSPQRLPGSVGLVVERRRQAHEDDGLLWYCERCNHKLYEEFFHLRDIEQDFPPVFDRFYGSEERRTCKHCGHLNPRPARYDPQPDSLADIT</sequence>
<evidence type="ECO:0000256" key="3">
    <source>
        <dbReference type="ARBA" id="ARBA00022723"/>
    </source>
</evidence>
<evidence type="ECO:0000256" key="4">
    <source>
        <dbReference type="ARBA" id="ARBA00022964"/>
    </source>
</evidence>
<feature type="binding site" evidence="7">
    <location>
        <position position="54"/>
    </location>
    <ligand>
        <name>substrate</name>
    </ligand>
</feature>
<dbReference type="EC" id="1.13.11.6" evidence="7"/>
<dbReference type="NCBIfam" id="NF009763">
    <property type="entry name" value="PRK13264.1"/>
    <property type="match status" value="1"/>
</dbReference>
<dbReference type="InterPro" id="IPR014710">
    <property type="entry name" value="RmlC-like_jellyroll"/>
</dbReference>
<dbReference type="GO" id="GO:0009435">
    <property type="term" value="P:NAD+ biosynthetic process"/>
    <property type="evidence" value="ECO:0007669"/>
    <property type="project" value="UniProtKB-UniPathway"/>
</dbReference>
<dbReference type="GO" id="GO:0019805">
    <property type="term" value="P:quinolinate biosynthetic process"/>
    <property type="evidence" value="ECO:0007669"/>
    <property type="project" value="UniProtKB-UniRule"/>
</dbReference>
<feature type="binding site" evidence="7">
    <location>
        <position position="44"/>
    </location>
    <ligand>
        <name>O2</name>
        <dbReference type="ChEBI" id="CHEBI:15379"/>
    </ligand>
</feature>
<keyword evidence="5 7" id="KW-0560">Oxidoreductase</keyword>
<comment type="pathway">
    <text evidence="7">Cofactor biosynthesis; NAD(+) biosynthesis; quinolinate from L-kynurenine: step 3/3.</text>
</comment>